<dbReference type="OrthoDB" id="9808046at2"/>
<proteinExistence type="predicted"/>
<dbReference type="SUPFAM" id="SSF56601">
    <property type="entry name" value="beta-lactamase/transpeptidase-like"/>
    <property type="match status" value="1"/>
</dbReference>
<feature type="domain" description="Beta-lactamase-related" evidence="3">
    <location>
        <begin position="68"/>
        <end position="446"/>
    </location>
</feature>
<keyword evidence="5" id="KW-1185">Reference proteome</keyword>
<dbReference type="InterPro" id="IPR050789">
    <property type="entry name" value="Diverse_Enzym_Activities"/>
</dbReference>
<dbReference type="PANTHER" id="PTHR43283:SF3">
    <property type="entry name" value="BETA-LACTAMASE FAMILY PROTEIN (AFU_ORTHOLOGUE AFUA_5G07500)"/>
    <property type="match status" value="1"/>
</dbReference>
<dbReference type="PANTHER" id="PTHR43283">
    <property type="entry name" value="BETA-LACTAMASE-RELATED"/>
    <property type="match status" value="1"/>
</dbReference>
<dbReference type="Pfam" id="PF00144">
    <property type="entry name" value="Beta-lactamase"/>
    <property type="match status" value="1"/>
</dbReference>
<dbReference type="InterPro" id="IPR012338">
    <property type="entry name" value="Beta-lactam/transpept-like"/>
</dbReference>
<comment type="caution">
    <text evidence="4">The sequence shown here is derived from an EMBL/GenBank/DDBJ whole genome shotgun (WGS) entry which is preliminary data.</text>
</comment>
<accession>A0A4R7BMN7</accession>
<evidence type="ECO:0000313" key="4">
    <source>
        <dbReference type="EMBL" id="TDR85187.1"/>
    </source>
</evidence>
<feature type="signal peptide" evidence="2">
    <location>
        <begin position="1"/>
        <end position="32"/>
    </location>
</feature>
<dbReference type="InterPro" id="IPR001466">
    <property type="entry name" value="Beta-lactam-related"/>
</dbReference>
<feature type="region of interest" description="Disordered" evidence="1">
    <location>
        <begin position="296"/>
        <end position="324"/>
    </location>
</feature>
<evidence type="ECO:0000259" key="3">
    <source>
        <dbReference type="Pfam" id="PF00144"/>
    </source>
</evidence>
<name>A0A4R7BMN7_9HYPH</name>
<evidence type="ECO:0000256" key="1">
    <source>
        <dbReference type="SAM" id="MobiDB-lite"/>
    </source>
</evidence>
<keyword evidence="2" id="KW-0732">Signal</keyword>
<evidence type="ECO:0000313" key="5">
    <source>
        <dbReference type="Proteomes" id="UP000295122"/>
    </source>
</evidence>
<protein>
    <submittedName>
        <fullName evidence="4">CubicO group peptidase (Beta-lactamase class C family)</fullName>
    </submittedName>
</protein>
<dbReference type="Gene3D" id="3.40.710.10">
    <property type="entry name" value="DD-peptidase/beta-lactamase superfamily"/>
    <property type="match status" value="1"/>
</dbReference>
<dbReference type="Proteomes" id="UP000295122">
    <property type="component" value="Unassembled WGS sequence"/>
</dbReference>
<sequence>MQGVEARCRRAPVYWAAAIGLAVSVVAGPAAAQSPEGARKARPATGQVLAPAKPEEVGLSSERLGKIKAYFEGEVAAKRLPGAVVMIARQGRLAYAESIGARDPGAGDKLAADAIFRIYSMTKPLASVAAMILVEDGKIQLTDPVSKFLPEFRDLKVSVPRGNALGEQTYALVPAERQPTVQDLLRHTAGLAYGEITTNTLVRSAYQKAGLYRADFDYNTTELTPEAFTAAIAAAPLAYEPGTVWQYSLSVDVLGRVVEKASGQRLGAFLEERLFKPLGMRETSFSVASDKLGRVAKPFPSDPTTGAPNKLIEGGEPKNDSGGAGAYSTAADYLRFAQAMLDGGRLGDNRVLSRTTVELMTADHLGTRIRPVATPGDLLMGVPGYTFGLGFMVRQEAGLAGVPGSKGEFMWAGYAGTFFWVDPKEDLAVVLMTQAPGPSRAFYRREIKQLVYQAIVD</sequence>
<organism evidence="4 5">
    <name type="scientific">Enterovirga rhinocerotis</name>
    <dbReference type="NCBI Taxonomy" id="1339210"/>
    <lineage>
        <taxon>Bacteria</taxon>
        <taxon>Pseudomonadati</taxon>
        <taxon>Pseudomonadota</taxon>
        <taxon>Alphaproteobacteria</taxon>
        <taxon>Hyphomicrobiales</taxon>
        <taxon>Methylobacteriaceae</taxon>
        <taxon>Enterovirga</taxon>
    </lineage>
</organism>
<evidence type="ECO:0000256" key="2">
    <source>
        <dbReference type="SAM" id="SignalP"/>
    </source>
</evidence>
<dbReference type="AlphaFoldDB" id="A0A4R7BMN7"/>
<reference evidence="4 5" key="1">
    <citation type="submission" date="2019-03" db="EMBL/GenBank/DDBJ databases">
        <title>Genomic Encyclopedia of Type Strains, Phase IV (KMG-IV): sequencing the most valuable type-strain genomes for metagenomic binning, comparative biology and taxonomic classification.</title>
        <authorList>
            <person name="Goeker M."/>
        </authorList>
    </citation>
    <scope>NUCLEOTIDE SEQUENCE [LARGE SCALE GENOMIC DNA]</scope>
    <source>
        <strain evidence="4 5">DSM 25903</strain>
    </source>
</reference>
<gene>
    <name evidence="4" type="ORF">EV668_4731</name>
</gene>
<dbReference type="EMBL" id="SNZR01000018">
    <property type="protein sequence ID" value="TDR85187.1"/>
    <property type="molecule type" value="Genomic_DNA"/>
</dbReference>
<feature type="chain" id="PRO_5020662139" evidence="2">
    <location>
        <begin position="33"/>
        <end position="457"/>
    </location>
</feature>